<feature type="transmembrane region" description="Helical" evidence="1">
    <location>
        <begin position="16"/>
        <end position="38"/>
    </location>
</feature>
<evidence type="ECO:0000313" key="2">
    <source>
        <dbReference type="EMBL" id="NYI09139.1"/>
    </source>
</evidence>
<comment type="caution">
    <text evidence="2">The sequence shown here is derived from an EMBL/GenBank/DDBJ whole genome shotgun (WGS) entry which is preliminary data.</text>
</comment>
<dbReference type="Proteomes" id="UP000537326">
    <property type="component" value="Unassembled WGS sequence"/>
</dbReference>
<dbReference type="RefSeq" id="WP_179530160.1">
    <property type="nucleotide sequence ID" value="NZ_BAAAPP010000002.1"/>
</dbReference>
<keyword evidence="1" id="KW-0472">Membrane</keyword>
<reference evidence="2 3" key="1">
    <citation type="submission" date="2020-07" db="EMBL/GenBank/DDBJ databases">
        <title>Sequencing the genomes of 1000 actinobacteria strains.</title>
        <authorList>
            <person name="Klenk H.-P."/>
        </authorList>
    </citation>
    <scope>NUCLEOTIDE SEQUENCE [LARGE SCALE GENOMIC DNA]</scope>
    <source>
        <strain evidence="2 3">DSM 18248</strain>
    </source>
</reference>
<organism evidence="2 3">
    <name type="scientific">Nocardioides marinus</name>
    <dbReference type="NCBI Taxonomy" id="374514"/>
    <lineage>
        <taxon>Bacteria</taxon>
        <taxon>Bacillati</taxon>
        <taxon>Actinomycetota</taxon>
        <taxon>Actinomycetes</taxon>
        <taxon>Propionibacteriales</taxon>
        <taxon>Nocardioidaceae</taxon>
        <taxon>Nocardioides</taxon>
    </lineage>
</organism>
<proteinExistence type="predicted"/>
<protein>
    <submittedName>
        <fullName evidence="2">Uncharacterized protein</fullName>
    </submittedName>
</protein>
<name>A0A7Y9YDM2_9ACTN</name>
<keyword evidence="3" id="KW-1185">Reference proteome</keyword>
<keyword evidence="1" id="KW-1133">Transmembrane helix</keyword>
<accession>A0A7Y9YDM2</accession>
<evidence type="ECO:0000256" key="1">
    <source>
        <dbReference type="SAM" id="Phobius"/>
    </source>
</evidence>
<sequence>MSKDDGRGRGARIGRLGLLVGGAALVLVPIVAGLVLTWQLHPLLVVPAYLLGIPVWLSVLSGLWSLMSRFRRSRETAPMPVVRSELRLPLPRGERTEVRTLHAEAAPRGLRTPTP</sequence>
<dbReference type="EMBL" id="JACBZI010000001">
    <property type="protein sequence ID" value="NYI09139.1"/>
    <property type="molecule type" value="Genomic_DNA"/>
</dbReference>
<dbReference type="AlphaFoldDB" id="A0A7Y9YDM2"/>
<gene>
    <name evidence="2" type="ORF">BKA05_000654</name>
</gene>
<feature type="transmembrane region" description="Helical" evidence="1">
    <location>
        <begin position="44"/>
        <end position="66"/>
    </location>
</feature>
<keyword evidence="1" id="KW-0812">Transmembrane</keyword>
<evidence type="ECO:0000313" key="3">
    <source>
        <dbReference type="Proteomes" id="UP000537326"/>
    </source>
</evidence>